<dbReference type="SUPFAM" id="SSF53335">
    <property type="entry name" value="S-adenosyl-L-methionine-dependent methyltransferases"/>
    <property type="match status" value="1"/>
</dbReference>
<proteinExistence type="predicted"/>
<organism evidence="2 3">
    <name type="scientific">Zopfia rhizophila CBS 207.26</name>
    <dbReference type="NCBI Taxonomy" id="1314779"/>
    <lineage>
        <taxon>Eukaryota</taxon>
        <taxon>Fungi</taxon>
        <taxon>Dikarya</taxon>
        <taxon>Ascomycota</taxon>
        <taxon>Pezizomycotina</taxon>
        <taxon>Dothideomycetes</taxon>
        <taxon>Dothideomycetes incertae sedis</taxon>
        <taxon>Zopfiaceae</taxon>
        <taxon>Zopfia</taxon>
    </lineage>
</organism>
<dbReference type="Gene3D" id="3.40.50.150">
    <property type="entry name" value="Vaccinia Virus protein VP39"/>
    <property type="match status" value="1"/>
</dbReference>
<name>A0A6A6DMA8_9PEZI</name>
<reference evidence="2" key="1">
    <citation type="journal article" date="2020" name="Stud. Mycol.">
        <title>101 Dothideomycetes genomes: a test case for predicting lifestyles and emergence of pathogens.</title>
        <authorList>
            <person name="Haridas S."/>
            <person name="Albert R."/>
            <person name="Binder M."/>
            <person name="Bloem J."/>
            <person name="Labutti K."/>
            <person name="Salamov A."/>
            <person name="Andreopoulos B."/>
            <person name="Baker S."/>
            <person name="Barry K."/>
            <person name="Bills G."/>
            <person name="Bluhm B."/>
            <person name="Cannon C."/>
            <person name="Castanera R."/>
            <person name="Culley D."/>
            <person name="Daum C."/>
            <person name="Ezra D."/>
            <person name="Gonzalez J."/>
            <person name="Henrissat B."/>
            <person name="Kuo A."/>
            <person name="Liang C."/>
            <person name="Lipzen A."/>
            <person name="Lutzoni F."/>
            <person name="Magnuson J."/>
            <person name="Mondo S."/>
            <person name="Nolan M."/>
            <person name="Ohm R."/>
            <person name="Pangilinan J."/>
            <person name="Park H.-J."/>
            <person name="Ramirez L."/>
            <person name="Alfaro M."/>
            <person name="Sun H."/>
            <person name="Tritt A."/>
            <person name="Yoshinaga Y."/>
            <person name="Zwiers L.-H."/>
            <person name="Turgeon B."/>
            <person name="Goodwin S."/>
            <person name="Spatafora J."/>
            <person name="Crous P."/>
            <person name="Grigoriev I."/>
        </authorList>
    </citation>
    <scope>NUCLEOTIDE SEQUENCE</scope>
    <source>
        <strain evidence="2">CBS 207.26</strain>
    </source>
</reference>
<dbReference type="Proteomes" id="UP000800200">
    <property type="component" value="Unassembled WGS sequence"/>
</dbReference>
<evidence type="ECO:0000313" key="3">
    <source>
        <dbReference type="Proteomes" id="UP000800200"/>
    </source>
</evidence>
<dbReference type="OrthoDB" id="10017101at2759"/>
<evidence type="ECO:0000259" key="1">
    <source>
        <dbReference type="Pfam" id="PF08241"/>
    </source>
</evidence>
<dbReference type="InterPro" id="IPR013216">
    <property type="entry name" value="Methyltransf_11"/>
</dbReference>
<sequence length="168" mass="18363">MVLLKVAERKKQLAKDRPSANTARTVRPAYGIDIFSSRDQTGNSPIVTYKNAAAMDVLDFTVLHTATFPEQFPFAGGVFSLVTTSLALHNVLKEGRMVAVKEIARVRAPGGKVILVDLYRFFKDHSSLLNSVGFEQVEVKAAGIKMMYGVLPCQILTAVKHQGQNTIG</sequence>
<dbReference type="GO" id="GO:0008757">
    <property type="term" value="F:S-adenosylmethionine-dependent methyltransferase activity"/>
    <property type="evidence" value="ECO:0007669"/>
    <property type="project" value="InterPro"/>
</dbReference>
<dbReference type="PANTHER" id="PTHR45277">
    <property type="entry name" value="EXPRESSED PROTEIN"/>
    <property type="match status" value="1"/>
</dbReference>
<evidence type="ECO:0000313" key="2">
    <source>
        <dbReference type="EMBL" id="KAF2180674.1"/>
    </source>
</evidence>
<dbReference type="EMBL" id="ML994657">
    <property type="protein sequence ID" value="KAF2180674.1"/>
    <property type="molecule type" value="Genomic_DNA"/>
</dbReference>
<feature type="domain" description="Methyltransferase type 11" evidence="1">
    <location>
        <begin position="70"/>
        <end position="115"/>
    </location>
</feature>
<dbReference type="Pfam" id="PF08241">
    <property type="entry name" value="Methyltransf_11"/>
    <property type="match status" value="1"/>
</dbReference>
<dbReference type="PANTHER" id="PTHR45277:SF1">
    <property type="entry name" value="EXPRESSED PROTEIN"/>
    <property type="match status" value="1"/>
</dbReference>
<gene>
    <name evidence="2" type="ORF">K469DRAFT_714692</name>
</gene>
<dbReference type="InterPro" id="IPR029063">
    <property type="entry name" value="SAM-dependent_MTases_sf"/>
</dbReference>
<protein>
    <recommendedName>
        <fullName evidence="1">Methyltransferase type 11 domain-containing protein</fullName>
    </recommendedName>
</protein>
<accession>A0A6A6DMA8</accession>
<dbReference type="AlphaFoldDB" id="A0A6A6DMA8"/>
<keyword evidence="3" id="KW-1185">Reference proteome</keyword>